<feature type="transmembrane region" description="Helical" evidence="1">
    <location>
        <begin position="59"/>
        <end position="77"/>
    </location>
</feature>
<reference evidence="2" key="1">
    <citation type="submission" date="2020-02" db="EMBL/GenBank/DDBJ databases">
        <authorList>
            <person name="Meier V. D."/>
        </authorList>
    </citation>
    <scope>NUCLEOTIDE SEQUENCE</scope>
    <source>
        <strain evidence="2">AVDCRST_MAG34</strain>
    </source>
</reference>
<dbReference type="EMBL" id="CADCUI010000019">
    <property type="protein sequence ID" value="CAA9340383.1"/>
    <property type="molecule type" value="Genomic_DNA"/>
</dbReference>
<feature type="transmembrane region" description="Helical" evidence="1">
    <location>
        <begin position="117"/>
        <end position="138"/>
    </location>
</feature>
<sequence length="140" mass="14253">MAGSVRVIAVDVETVRLFLHVLAATVWVGGQITLAALVPALRAVGRDAPKAAANAFNRVAWPAFGVLVVTGVWNVVAEADRGSQFQSTLMVKYALVGISGVTAYLHSTASSRGAMAAFGALTGLSAIATLFVGILLAASG</sequence>
<gene>
    <name evidence="2" type="ORF">AVDCRST_MAG34-766</name>
</gene>
<dbReference type="AlphaFoldDB" id="A0A6J4LUM1"/>
<keyword evidence="1" id="KW-0812">Transmembrane</keyword>
<proteinExistence type="predicted"/>
<name>A0A6J4LUM1_9ACTN</name>
<organism evidence="2">
    <name type="scientific">uncultured Nocardioidaceae bacterium</name>
    <dbReference type="NCBI Taxonomy" id="253824"/>
    <lineage>
        <taxon>Bacteria</taxon>
        <taxon>Bacillati</taxon>
        <taxon>Actinomycetota</taxon>
        <taxon>Actinomycetes</taxon>
        <taxon>Propionibacteriales</taxon>
        <taxon>Nocardioidaceae</taxon>
        <taxon>environmental samples</taxon>
    </lineage>
</organism>
<evidence type="ECO:0008006" key="3">
    <source>
        <dbReference type="Google" id="ProtNLM"/>
    </source>
</evidence>
<accession>A0A6J4LUM1</accession>
<feature type="transmembrane region" description="Helical" evidence="1">
    <location>
        <begin position="89"/>
        <end position="105"/>
    </location>
</feature>
<evidence type="ECO:0000313" key="2">
    <source>
        <dbReference type="EMBL" id="CAA9340383.1"/>
    </source>
</evidence>
<feature type="transmembrane region" description="Helical" evidence="1">
    <location>
        <begin position="17"/>
        <end position="38"/>
    </location>
</feature>
<keyword evidence="1" id="KW-1133">Transmembrane helix</keyword>
<keyword evidence="1" id="KW-0472">Membrane</keyword>
<evidence type="ECO:0000256" key="1">
    <source>
        <dbReference type="SAM" id="Phobius"/>
    </source>
</evidence>
<protein>
    <recommendedName>
        <fullName evidence="3">Copper resistance protein D domain-containing protein</fullName>
    </recommendedName>
</protein>